<feature type="compositionally biased region" description="Pro residues" evidence="1">
    <location>
        <begin position="53"/>
        <end position="62"/>
    </location>
</feature>
<dbReference type="KEGG" id="parq:DSM112329_01850"/>
<gene>
    <name evidence="3" type="ORF">DSM112329_01850</name>
</gene>
<dbReference type="EMBL" id="CP114014">
    <property type="protein sequence ID" value="XAY05009.1"/>
    <property type="molecule type" value="Genomic_DNA"/>
</dbReference>
<dbReference type="AlphaFoldDB" id="A0AAU7ATS9"/>
<accession>A0AAU7ATS9</accession>
<evidence type="ECO:0000313" key="3">
    <source>
        <dbReference type="EMBL" id="XAY05009.1"/>
    </source>
</evidence>
<evidence type="ECO:0000256" key="1">
    <source>
        <dbReference type="SAM" id="MobiDB-lite"/>
    </source>
</evidence>
<feature type="chain" id="PRO_5043840067" description="Exo-alpha-sialidase" evidence="2">
    <location>
        <begin position="34"/>
        <end position="1226"/>
    </location>
</feature>
<sequence length="1226" mass="125309">MGDMIGRVGRRGAAALLPALIAGLASPLGTAGAAVPTYKDPPTIVAPTRAPQQQPPPTPPAVPLSTGGVFPDTLIDEAGTAHIIWTEGRGADADATVYCRLKRGTSSCDGAPVQLLWNKEYGPGDGPELNIDDLGPKIIRIGDQLVVLSHRYPTGSTKPDGTTSSDTVVAWVSSDGGQTWSDPSIVGRYQLGELGLIGTGDGVSILNFGNDPLCPGTCVEDLRSGEYSGAGGNLETGPGQGYHATMAVTKGIPTVAFADLQNQIFLRRWNGAGSAADPANWSVSAAVPGDEPSLAGGPAGVYMLSKAPSAPAGQRPPLVIRPVVDAAGGLAAGAATTVSTSDDVKYGRLAQDDQGRLLASWQQKEGAKPGVRLRVSDTTAPPASGARAALRQKQPAALPVGSDVVPAGIFGPAQTLLAGRDAGQIALAAARDGGGFAVMNRTGGVNQVGEIVATGFGTSVPTGLPGIADIPGGGTPTGKSCETIDFGSFDIKGLTCLYHGTGADAKKVSTRGEVDLFGLKFIPDVGSTLIIDPTKLRIDVVGQVKVLVRAPVIGDVVLWHGKLNVDLSAARPGSVLFDFPIGEYAANILGFSPAANIKVRLEKDGVHIPMSLKLPPAFFGASASTEFVADRATGLRLTSLRLKLGPVPLGAATLENFDLSYNPAQELWKGDGALSIAGAGRIAANTEFKAGQFNGATIKFDPDPPILIGPFVYLLRAGGGFTVDPLHIEVEGSVGGGAAIAGKSPVRVDGKLTADFPRDGPGKFAINGSVKLLDFEIATGRLRYQTDGYADFLVETRQDFAVLTLNGMFDGFVDGTTGDAAASFNGQACINFGVGCLVGAGLSGAVSSKGLAICGNASLGDLGDTIPKGPDGQPIVPPNATKGGGISMGVQFTLEGLKDAVSTLAATPPIAVPFVGAGIVLAHTHIPCHTGDFRVPPPRPRQVGAGVDLNVNVAGGLPSQTILVTGEEGLPAVDLVSGGTTLTGATAEQRGVQTPAGTSIAIPNANAVLFVLSAPKAGTWTVTPRAGSPAVKSIQLSDGYRVARPTGVVRKAGRLRSLAYRVADLAAGQQVRFVETGTFGTRILGSATRPAGTLRLPAGALPGGPRTITAEIMKDGLTTDRKVVARYVAPRPPGPAAVSGLAVIRKGTTLTVTWRRASLGAARQLVKLTGAKGTRLLSLVGPTTRVARFSGVRADERVTVEVAGVTRTNVRGTVQRKVSAGARIKR</sequence>
<protein>
    <recommendedName>
        <fullName evidence="4">Exo-alpha-sialidase</fullName>
    </recommendedName>
</protein>
<evidence type="ECO:0008006" key="4">
    <source>
        <dbReference type="Google" id="ProtNLM"/>
    </source>
</evidence>
<evidence type="ECO:0000256" key="2">
    <source>
        <dbReference type="SAM" id="SignalP"/>
    </source>
</evidence>
<keyword evidence="2" id="KW-0732">Signal</keyword>
<feature type="region of interest" description="Disordered" evidence="1">
    <location>
        <begin position="40"/>
        <end position="66"/>
    </location>
</feature>
<organism evidence="3">
    <name type="scientific">Paraconexibacter sp. AEG42_29</name>
    <dbReference type="NCBI Taxonomy" id="2997339"/>
    <lineage>
        <taxon>Bacteria</taxon>
        <taxon>Bacillati</taxon>
        <taxon>Actinomycetota</taxon>
        <taxon>Thermoleophilia</taxon>
        <taxon>Solirubrobacterales</taxon>
        <taxon>Paraconexibacteraceae</taxon>
        <taxon>Paraconexibacter</taxon>
    </lineage>
</organism>
<feature type="signal peptide" evidence="2">
    <location>
        <begin position="1"/>
        <end position="33"/>
    </location>
</feature>
<reference evidence="3" key="1">
    <citation type="submission" date="2022-12" db="EMBL/GenBank/DDBJ databases">
        <title>Paraconexibacter alkalitolerans sp. nov. and Baekduia alba sp. nov., isolated from soil and emended description of the genera Paraconexibacter (Chun et al., 2020) and Baekduia (An et al., 2020).</title>
        <authorList>
            <person name="Vieira S."/>
            <person name="Huber K.J."/>
            <person name="Geppert A."/>
            <person name="Wolf J."/>
            <person name="Neumann-Schaal M."/>
            <person name="Muesken M."/>
            <person name="Overmann J."/>
        </authorList>
    </citation>
    <scope>NUCLEOTIDE SEQUENCE</scope>
    <source>
        <strain evidence="3">AEG42_29</strain>
    </source>
</reference>
<name>A0AAU7ATS9_9ACTN</name>
<proteinExistence type="predicted"/>